<evidence type="ECO:0000256" key="5">
    <source>
        <dbReference type="ARBA" id="ARBA00022818"/>
    </source>
</evidence>
<sequence length="770" mass="86474">MTQLTEAQQKAWEGFVAGDWQTEVNVRDFIQKNYTPYEGDESFLAEATEATTTLWNNVMEKIKVENKTHEPYDIDPDTPSTITSHKPGYINKDLEKIVGLQTDAPLKRAIMPYGGIKMVKGSCQVYNRELKPEIEHIFTEYRKTHNQGVFDVYTPDILRCRKSGVITGLPDAYGRGRIIGDYRRLAVYGVDFLMKDKFKQFTSLQARLESGEDIQATIQLREEIAEQYRALGKIKEMAASYGCDISNPATNAQEAVQWTYFAYLAAVKSQNGAAMSFGRVSSFLDIYIERDLKAGKITEQDAQELIDHLVMKLRMVRFLRTPEYDQLFSGDPMWATETLAGMGLDGRTLVTKNSFRMLHTLYTMGPSPEPNLTILWSEQLPEAFKRYCAKVSIDTSSVQYENDDLMRPDFNNDDYAIACCVSPMIVGKQMQFFGARANLAKTLLYAINGGIDEKSGMQVGPKTAPITDDVLSFDTVMERMDQFMDWLATQYVTALNVIHFMHDKYAYEAALMAFHDRDVYRTMACGIAGLSVAADSLAAIKYAKVKPVRGDIKDKDGNIVASNVAIDFEIEGEYPQFGNNDSRVDELAVDLVERFMKKIQTHKTYRNATPTQSVLTITSNVVYGKKTGNTPDGRRAGAPFGPGANPMHGRDQKGAVASLTSVAKLPFAYAKDGISYTFSIVPNALGKDMEAQKRNLAGLMDGYFHHESTIEGGQHLNVNVMNREMLLDAMENPEKYPQLTIRVSGYAVRFNSLTKEQQQDVITRTFTQSM</sequence>
<evidence type="ECO:0000256" key="3">
    <source>
        <dbReference type="ARBA" id="ARBA00022490"/>
    </source>
</evidence>
<dbReference type="Pfam" id="PF01228">
    <property type="entry name" value="Gly_radical"/>
    <property type="match status" value="1"/>
</dbReference>
<dbReference type="Pfam" id="PF02901">
    <property type="entry name" value="PFL-like"/>
    <property type="match status" value="1"/>
</dbReference>
<name>A0ABW3I945_9PAST</name>
<evidence type="ECO:0000256" key="1">
    <source>
        <dbReference type="ARBA" id="ARBA00004496"/>
    </source>
</evidence>
<dbReference type="Proteomes" id="UP001596996">
    <property type="component" value="Unassembled WGS sequence"/>
</dbReference>
<comment type="subcellular location">
    <subcellularLocation>
        <location evidence="1 10">Cytoplasm</location>
    </subcellularLocation>
</comment>
<dbReference type="InterPro" id="IPR050244">
    <property type="entry name" value="Auton_GlycylRad_Cofactor"/>
</dbReference>
<dbReference type="PANTHER" id="PTHR30191:SF0">
    <property type="entry name" value="FORMATE ACETYLTRANSFERASE 1"/>
    <property type="match status" value="1"/>
</dbReference>
<proteinExistence type="inferred from homology"/>
<feature type="domain" description="Glycine radical" evidence="11">
    <location>
        <begin position="642"/>
        <end position="770"/>
    </location>
</feature>
<keyword evidence="5 9" id="KW-0556">Organic radical</keyword>
<dbReference type="PROSITE" id="PS00850">
    <property type="entry name" value="GLY_RADICAL_1"/>
    <property type="match status" value="1"/>
</dbReference>
<dbReference type="PROSITE" id="PS51554">
    <property type="entry name" value="PFL"/>
    <property type="match status" value="1"/>
</dbReference>
<dbReference type="InterPro" id="IPR005949">
    <property type="entry name" value="Form_AcTrfase"/>
</dbReference>
<dbReference type="PROSITE" id="PS51149">
    <property type="entry name" value="GLY_RADICAL_2"/>
    <property type="match status" value="1"/>
</dbReference>
<feature type="domain" description="PFL" evidence="12">
    <location>
        <begin position="6"/>
        <end position="635"/>
    </location>
</feature>
<comment type="subunit">
    <text evidence="10">Homodimer.</text>
</comment>
<evidence type="ECO:0000256" key="7">
    <source>
        <dbReference type="ARBA" id="ARBA00023315"/>
    </source>
</evidence>
<dbReference type="PIRSF" id="PIRSF000379">
    <property type="entry name" value="For_Ac_trans_1"/>
    <property type="match status" value="1"/>
</dbReference>
<dbReference type="NCBIfam" id="TIGR01255">
    <property type="entry name" value="pyr_form_ly_1"/>
    <property type="match status" value="1"/>
</dbReference>
<dbReference type="InterPro" id="IPR019777">
    <property type="entry name" value="Form_AcTrfase_GR_CS"/>
</dbReference>
<keyword evidence="4 10" id="KW-0808">Transferase</keyword>
<protein>
    <recommendedName>
        <fullName evidence="10">Formate acetyltransferase</fullName>
        <ecNumber evidence="10">2.3.1.54</ecNumber>
    </recommendedName>
    <alternativeName>
        <fullName evidence="10">Pyruvate formate-lyase</fullName>
    </alternativeName>
</protein>
<feature type="modified residue" description="Glycine radical" evidence="9">
    <location>
        <position position="745"/>
    </location>
</feature>
<comment type="similarity">
    <text evidence="2 10">Belongs to the glycyl radical enzyme (GRE) family. PFL subfamily.</text>
</comment>
<dbReference type="InterPro" id="IPR001150">
    <property type="entry name" value="Gly_radical"/>
</dbReference>
<dbReference type="InterPro" id="IPR004184">
    <property type="entry name" value="PFL_dom"/>
</dbReference>
<dbReference type="RefSeq" id="WP_380820727.1">
    <property type="nucleotide sequence ID" value="NZ_JBHTJN010000011.1"/>
</dbReference>
<gene>
    <name evidence="13" type="primary">pflB</name>
    <name evidence="13" type="ORF">ACFQ02_06340</name>
</gene>
<keyword evidence="14" id="KW-1185">Reference proteome</keyword>
<reference evidence="14" key="1">
    <citation type="journal article" date="2019" name="Int. J. Syst. Evol. Microbiol.">
        <title>The Global Catalogue of Microorganisms (GCM) 10K type strain sequencing project: providing services to taxonomists for standard genome sequencing and annotation.</title>
        <authorList>
            <consortium name="The Broad Institute Genomics Platform"/>
            <consortium name="The Broad Institute Genome Sequencing Center for Infectious Disease"/>
            <person name="Wu L."/>
            <person name="Ma J."/>
        </authorList>
    </citation>
    <scope>NUCLEOTIDE SEQUENCE [LARGE SCALE GENOMIC DNA]</scope>
    <source>
        <strain evidence="14">CCUG 61707</strain>
    </source>
</reference>
<dbReference type="CDD" id="cd01678">
    <property type="entry name" value="PFL1"/>
    <property type="match status" value="1"/>
</dbReference>
<evidence type="ECO:0000259" key="11">
    <source>
        <dbReference type="PROSITE" id="PS51149"/>
    </source>
</evidence>
<dbReference type="EC" id="2.3.1.54" evidence="10"/>
<keyword evidence="3 10" id="KW-0963">Cytoplasm</keyword>
<keyword evidence="6 10" id="KW-0119">Carbohydrate metabolism</keyword>
<evidence type="ECO:0000256" key="2">
    <source>
        <dbReference type="ARBA" id="ARBA00008375"/>
    </source>
</evidence>
<keyword evidence="10" id="KW-0313">Glucose metabolism</keyword>
<keyword evidence="7 10" id="KW-0012">Acyltransferase</keyword>
<dbReference type="Gene3D" id="3.20.70.20">
    <property type="match status" value="1"/>
</dbReference>
<dbReference type="PANTHER" id="PTHR30191">
    <property type="entry name" value="FORMATE ACETYLTRANSFERASE"/>
    <property type="match status" value="1"/>
</dbReference>
<accession>A0ABW3I945</accession>
<evidence type="ECO:0000313" key="13">
    <source>
        <dbReference type="EMBL" id="MFD0966459.1"/>
    </source>
</evidence>
<evidence type="ECO:0000256" key="10">
    <source>
        <dbReference type="RuleBase" id="RU368075"/>
    </source>
</evidence>
<evidence type="ECO:0000256" key="6">
    <source>
        <dbReference type="ARBA" id="ARBA00023277"/>
    </source>
</evidence>
<comment type="caution">
    <text evidence="13">The sequence shown here is derived from an EMBL/GenBank/DDBJ whole genome shotgun (WGS) entry which is preliminary data.</text>
</comment>
<dbReference type="SUPFAM" id="SSF51998">
    <property type="entry name" value="PFL-like glycyl radical enzymes"/>
    <property type="match status" value="1"/>
</dbReference>
<dbReference type="GO" id="GO:0008861">
    <property type="term" value="F:formate C-acetyltransferase activity"/>
    <property type="evidence" value="ECO:0007669"/>
    <property type="project" value="UniProtKB-EC"/>
</dbReference>
<evidence type="ECO:0000313" key="14">
    <source>
        <dbReference type="Proteomes" id="UP001596996"/>
    </source>
</evidence>
<comment type="pathway">
    <text evidence="10">Fermentation; pyruvate fermentation; formate from pyruvate: step 1/1.</text>
</comment>
<comment type="catalytic activity">
    <reaction evidence="8 10">
        <text>formate + acetyl-CoA = pyruvate + CoA</text>
        <dbReference type="Rhea" id="RHEA:11844"/>
        <dbReference type="ChEBI" id="CHEBI:15361"/>
        <dbReference type="ChEBI" id="CHEBI:15740"/>
        <dbReference type="ChEBI" id="CHEBI:57287"/>
        <dbReference type="ChEBI" id="CHEBI:57288"/>
        <dbReference type="EC" id="2.3.1.54"/>
    </reaction>
</comment>
<organism evidence="13 14">
    <name type="scientific">Seminibacterium arietis</name>
    <dbReference type="NCBI Taxonomy" id="1173502"/>
    <lineage>
        <taxon>Bacteria</taxon>
        <taxon>Pseudomonadati</taxon>
        <taxon>Pseudomonadota</taxon>
        <taxon>Gammaproteobacteria</taxon>
        <taxon>Pasteurellales</taxon>
        <taxon>Pasteurellaceae</taxon>
        <taxon>Seminibacterium</taxon>
    </lineage>
</organism>
<evidence type="ECO:0000259" key="12">
    <source>
        <dbReference type="PROSITE" id="PS51554"/>
    </source>
</evidence>
<evidence type="ECO:0000256" key="8">
    <source>
        <dbReference type="ARBA" id="ARBA00049029"/>
    </source>
</evidence>
<dbReference type="EMBL" id="JBHTJN010000011">
    <property type="protein sequence ID" value="MFD0966459.1"/>
    <property type="molecule type" value="Genomic_DNA"/>
</dbReference>
<evidence type="ECO:0000256" key="4">
    <source>
        <dbReference type="ARBA" id="ARBA00022679"/>
    </source>
</evidence>
<evidence type="ECO:0000256" key="9">
    <source>
        <dbReference type="PROSITE-ProRule" id="PRU00493"/>
    </source>
</evidence>